<dbReference type="InterPro" id="IPR043519">
    <property type="entry name" value="NT_sf"/>
</dbReference>
<comment type="caution">
    <text evidence="4">The sequence shown here is derived from an EMBL/GenBank/DDBJ whole genome shotgun (WGS) entry which is preliminary data.</text>
</comment>
<accession>A0ABU0FVI8</accession>
<protein>
    <recommendedName>
        <fullName evidence="6">Nucleotidyltransferase-like domain-containing protein</fullName>
    </recommendedName>
</protein>
<dbReference type="Pfam" id="PF14540">
    <property type="entry name" value="NTF-like"/>
    <property type="match status" value="1"/>
</dbReference>
<dbReference type="Gene3D" id="1.20.120.330">
    <property type="entry name" value="Nucleotidyltransferases domain 2"/>
    <property type="match status" value="1"/>
</dbReference>
<organism evidence="4 5">
    <name type="scientific">Mesobacillus stamsii</name>
    <dbReference type="NCBI Taxonomy" id="225347"/>
    <lineage>
        <taxon>Bacteria</taxon>
        <taxon>Bacillati</taxon>
        <taxon>Bacillota</taxon>
        <taxon>Bacilli</taxon>
        <taxon>Bacillales</taxon>
        <taxon>Bacillaceae</taxon>
        <taxon>Mesobacillus</taxon>
    </lineage>
</organism>
<name>A0ABU0FVI8_9BACI</name>
<dbReference type="Gene3D" id="3.30.460.10">
    <property type="entry name" value="Beta Polymerase, domain 2"/>
    <property type="match status" value="1"/>
</dbReference>
<dbReference type="InterPro" id="IPR036388">
    <property type="entry name" value="WH-like_DNA-bd_sf"/>
</dbReference>
<feature type="domain" description="YgxA-like substrate binding" evidence="3">
    <location>
        <begin position="133"/>
        <end position="232"/>
    </location>
</feature>
<dbReference type="Proteomes" id="UP001242313">
    <property type="component" value="Unassembled WGS sequence"/>
</dbReference>
<feature type="domain" description="YgxA-like helix-turn-helix" evidence="2">
    <location>
        <begin position="238"/>
        <end position="300"/>
    </location>
</feature>
<dbReference type="InterPro" id="IPR054515">
    <property type="entry name" value="YgxA-like_substrate-bd"/>
</dbReference>
<evidence type="ECO:0008006" key="6">
    <source>
        <dbReference type="Google" id="ProtNLM"/>
    </source>
</evidence>
<evidence type="ECO:0000259" key="2">
    <source>
        <dbReference type="Pfam" id="PF18576"/>
    </source>
</evidence>
<evidence type="ECO:0000313" key="4">
    <source>
        <dbReference type="EMBL" id="MDQ0413931.1"/>
    </source>
</evidence>
<keyword evidence="5" id="KW-1185">Reference proteome</keyword>
<feature type="domain" description="Nucleotidyltransferase-like" evidence="1">
    <location>
        <begin position="15"/>
        <end position="132"/>
    </location>
</feature>
<dbReference type="Gene3D" id="1.10.10.10">
    <property type="entry name" value="Winged helix-like DNA-binding domain superfamily/Winged helix DNA-binding domain"/>
    <property type="match status" value="1"/>
</dbReference>
<dbReference type="InterPro" id="IPR041143">
    <property type="entry name" value="YgxA_HTH"/>
</dbReference>
<dbReference type="Pfam" id="PF22339">
    <property type="entry name" value="YgxA-like_sub_bind"/>
    <property type="match status" value="1"/>
</dbReference>
<evidence type="ECO:0000259" key="3">
    <source>
        <dbReference type="Pfam" id="PF22339"/>
    </source>
</evidence>
<dbReference type="EMBL" id="JAUSUN010000011">
    <property type="protein sequence ID" value="MDQ0413931.1"/>
    <property type="molecule type" value="Genomic_DNA"/>
</dbReference>
<evidence type="ECO:0000259" key="1">
    <source>
        <dbReference type="Pfam" id="PF14540"/>
    </source>
</evidence>
<gene>
    <name evidence="4" type="ORF">J2S25_002137</name>
</gene>
<proteinExistence type="predicted"/>
<dbReference type="InterPro" id="IPR029348">
    <property type="entry name" value="NTF-like"/>
</dbReference>
<dbReference type="Pfam" id="PF18576">
    <property type="entry name" value="HTH_52"/>
    <property type="match status" value="1"/>
</dbReference>
<evidence type="ECO:0000313" key="5">
    <source>
        <dbReference type="Proteomes" id="UP001242313"/>
    </source>
</evidence>
<sequence>MSNIYANKPMEEFIMEDILRSIYQERASHPNTIGVVAVEKRHKALAATDTFDVILLIIVKENMDPVFVKHYSYQDKKAAMHIVTEKQIHEWLLTGNNKKIFDWLYNGKIVFDRNEKIAELKHELKEFPFMGRKIKIGIEFAKLIRRYSDGKMLFDNLNYLDAYNYVVHSLHHLARLAVIENGFHPEVTVWHQVKQIEPEIYKLYEELICSEETIEKRLELLFLASEFLIHKRTKIGSQHLVEVMEGADYWAFSDLMSHPELLPYSVDLGILVEYLIEKKILEVVNVETKGQSIYHRYYKVAEKLS</sequence>
<reference evidence="4 5" key="1">
    <citation type="submission" date="2023-07" db="EMBL/GenBank/DDBJ databases">
        <title>Genomic Encyclopedia of Type Strains, Phase IV (KMG-IV): sequencing the most valuable type-strain genomes for metagenomic binning, comparative biology and taxonomic classification.</title>
        <authorList>
            <person name="Goeker M."/>
        </authorList>
    </citation>
    <scope>NUCLEOTIDE SEQUENCE [LARGE SCALE GENOMIC DNA]</scope>
    <source>
        <strain evidence="4 5">DSM 19598</strain>
    </source>
</reference>